<dbReference type="Gene3D" id="3.40.1280.10">
    <property type="match status" value="1"/>
</dbReference>
<dbReference type="EMBL" id="MGFH01000153">
    <property type="protein sequence ID" value="OGM03920.1"/>
    <property type="molecule type" value="Genomic_DNA"/>
</dbReference>
<organism evidence="2 3">
    <name type="scientific">Candidatus Wallbacteria bacterium GWC2_49_35</name>
    <dbReference type="NCBI Taxonomy" id="1817813"/>
    <lineage>
        <taxon>Bacteria</taxon>
        <taxon>Candidatus Walliibacteriota</taxon>
    </lineage>
</organism>
<sequence length="188" mass="20751">MGLVHYPIKGKDRAIVQTSVTNLDVHDIARTARTYNLAGYYLIAPPECQSGLVEKIIGHWSSGFGLEYNADRSEALRLVKMARTIDDVRDAISAETGRETSVVITDAKTYSDPRNITCNSMQNMLKLSDSNFLLLFGTGWGLAEAVVAKADFILEPIRPLTVHKYNHLSVRAAAAIIIDRVVGENIFN</sequence>
<evidence type="ECO:0000313" key="3">
    <source>
        <dbReference type="Proteomes" id="UP000178735"/>
    </source>
</evidence>
<evidence type="ECO:0000259" key="1">
    <source>
        <dbReference type="Pfam" id="PF09936"/>
    </source>
</evidence>
<name>A0A1F7WM75_9BACT</name>
<proteinExistence type="predicted"/>
<dbReference type="Pfam" id="PF09936">
    <property type="entry name" value="Methyltrn_RNA_4"/>
    <property type="match status" value="1"/>
</dbReference>
<dbReference type="AlphaFoldDB" id="A0A1F7WM75"/>
<evidence type="ECO:0000313" key="2">
    <source>
        <dbReference type="EMBL" id="OGM03920.1"/>
    </source>
</evidence>
<accession>A0A1F7WM75</accession>
<dbReference type="CDD" id="cd18085">
    <property type="entry name" value="TM1570-like"/>
    <property type="match status" value="1"/>
</dbReference>
<gene>
    <name evidence="2" type="ORF">A2008_03350</name>
</gene>
<comment type="caution">
    <text evidence="2">The sequence shown here is derived from an EMBL/GenBank/DDBJ whole genome shotgun (WGS) entry which is preliminary data.</text>
</comment>
<dbReference type="InterPro" id="IPR019230">
    <property type="entry name" value="RNA_MeTrfase_C_dom"/>
</dbReference>
<feature type="domain" description="tRNA (guanine-N(1)-)-methyltransferase C-terminal" evidence="1">
    <location>
        <begin position="2"/>
        <end position="183"/>
    </location>
</feature>
<dbReference type="InterPro" id="IPR029026">
    <property type="entry name" value="tRNA_m1G_MTases_N"/>
</dbReference>
<dbReference type="Proteomes" id="UP000178735">
    <property type="component" value="Unassembled WGS sequence"/>
</dbReference>
<protein>
    <recommendedName>
        <fullName evidence="1">tRNA (guanine-N(1)-)-methyltransferase C-terminal domain-containing protein</fullName>
    </recommendedName>
</protein>
<dbReference type="STRING" id="1817813.A2008_03350"/>
<reference evidence="2 3" key="1">
    <citation type="journal article" date="2016" name="Nat. Commun.">
        <title>Thousands of microbial genomes shed light on interconnected biogeochemical processes in an aquifer system.</title>
        <authorList>
            <person name="Anantharaman K."/>
            <person name="Brown C.T."/>
            <person name="Hug L.A."/>
            <person name="Sharon I."/>
            <person name="Castelle C.J."/>
            <person name="Probst A.J."/>
            <person name="Thomas B.C."/>
            <person name="Singh A."/>
            <person name="Wilkins M.J."/>
            <person name="Karaoz U."/>
            <person name="Brodie E.L."/>
            <person name="Williams K.H."/>
            <person name="Hubbard S.S."/>
            <person name="Banfield J.F."/>
        </authorList>
    </citation>
    <scope>NUCLEOTIDE SEQUENCE [LARGE SCALE GENOMIC DNA]</scope>
</reference>